<keyword evidence="8" id="KW-1185">Reference proteome</keyword>
<evidence type="ECO:0000313" key="7">
    <source>
        <dbReference type="EMBL" id="PQV64912.1"/>
    </source>
</evidence>
<dbReference type="InterPro" id="IPR050486">
    <property type="entry name" value="Mannose-1P_guanyltransferase"/>
</dbReference>
<dbReference type="CDD" id="cd17546">
    <property type="entry name" value="REC_hyHK_CKI1_RcsC-like"/>
    <property type="match status" value="1"/>
</dbReference>
<dbReference type="Gene3D" id="2.160.10.10">
    <property type="entry name" value="Hexapeptide repeat proteins"/>
    <property type="match status" value="2"/>
</dbReference>
<gene>
    <name evidence="7" type="ORF">B1R32_103179</name>
</gene>
<dbReference type="Pfam" id="PF00072">
    <property type="entry name" value="Response_reg"/>
    <property type="match status" value="1"/>
</dbReference>
<name>A0A2S8SVU7_9BACT</name>
<feature type="domain" description="Response regulatory" evidence="6">
    <location>
        <begin position="450"/>
        <end position="566"/>
    </location>
</feature>
<evidence type="ECO:0000256" key="3">
    <source>
        <dbReference type="ARBA" id="ARBA00022540"/>
    </source>
</evidence>
<dbReference type="SUPFAM" id="SSF53448">
    <property type="entry name" value="Nucleotide-diphospho-sugar transferases"/>
    <property type="match status" value="1"/>
</dbReference>
<dbReference type="SMART" id="SM00448">
    <property type="entry name" value="REC"/>
    <property type="match status" value="1"/>
</dbReference>
<dbReference type="CDD" id="cd04181">
    <property type="entry name" value="NTP_transferase"/>
    <property type="match status" value="1"/>
</dbReference>
<reference evidence="7 8" key="1">
    <citation type="journal article" date="2018" name="Syst. Appl. Microbiol.">
        <title>Abditibacterium utsteinense sp. nov., the first cultivated member of candidate phylum FBP, isolated from ice-free Antarctic soil samples.</title>
        <authorList>
            <person name="Tahon G."/>
            <person name="Tytgat B."/>
            <person name="Lebbe L."/>
            <person name="Carlier A."/>
            <person name="Willems A."/>
        </authorList>
    </citation>
    <scope>NUCLEOTIDE SEQUENCE [LARGE SCALE GENOMIC DNA]</scope>
    <source>
        <strain evidence="7 8">LMG 29911</strain>
    </source>
</reference>
<dbReference type="Gene3D" id="3.40.50.2300">
    <property type="match status" value="1"/>
</dbReference>
<dbReference type="AlphaFoldDB" id="A0A2S8SVU7"/>
<evidence type="ECO:0000256" key="2">
    <source>
        <dbReference type="ARBA" id="ARBA00022490"/>
    </source>
</evidence>
<dbReference type="RefSeq" id="WP_105482785.1">
    <property type="nucleotide sequence ID" value="NZ_NIGF01000003.1"/>
</dbReference>
<keyword evidence="4" id="KW-0648">Protein biosynthesis</keyword>
<dbReference type="Pfam" id="PF25084">
    <property type="entry name" value="LbH_EIF2B"/>
    <property type="match status" value="1"/>
</dbReference>
<evidence type="ECO:0000256" key="5">
    <source>
        <dbReference type="PROSITE-ProRule" id="PRU00169"/>
    </source>
</evidence>
<dbReference type="InterPro" id="IPR056764">
    <property type="entry name" value="LbH_EIF2B3/5"/>
</dbReference>
<keyword evidence="5" id="KW-0597">Phosphoprotein</keyword>
<feature type="modified residue" description="4-aspartylphosphate" evidence="5">
    <location>
        <position position="499"/>
    </location>
</feature>
<dbReference type="InParanoid" id="A0A2S8SVU7"/>
<dbReference type="InterPro" id="IPR005835">
    <property type="entry name" value="NTP_transferase_dom"/>
</dbReference>
<evidence type="ECO:0000256" key="1">
    <source>
        <dbReference type="ARBA" id="ARBA00004514"/>
    </source>
</evidence>
<dbReference type="EMBL" id="NIGF01000003">
    <property type="protein sequence ID" value="PQV64912.1"/>
    <property type="molecule type" value="Genomic_DNA"/>
</dbReference>
<dbReference type="GO" id="GO:0000160">
    <property type="term" value="P:phosphorelay signal transduction system"/>
    <property type="evidence" value="ECO:0007669"/>
    <property type="project" value="InterPro"/>
</dbReference>
<comment type="caution">
    <text evidence="7">The sequence shown here is derived from an EMBL/GenBank/DDBJ whole genome shotgun (WGS) entry which is preliminary data.</text>
</comment>
<dbReference type="SUPFAM" id="SSF52172">
    <property type="entry name" value="CheY-like"/>
    <property type="match status" value="1"/>
</dbReference>
<keyword evidence="3" id="KW-0396">Initiation factor</keyword>
<dbReference type="SUPFAM" id="SSF51161">
    <property type="entry name" value="Trimeric LpxA-like enzymes"/>
    <property type="match status" value="1"/>
</dbReference>
<accession>A0A2S8SVU7</accession>
<dbReference type="Gene3D" id="3.90.550.10">
    <property type="entry name" value="Spore Coat Polysaccharide Biosynthesis Protein SpsA, Chain A"/>
    <property type="match status" value="1"/>
</dbReference>
<dbReference type="Proteomes" id="UP000237684">
    <property type="component" value="Unassembled WGS sequence"/>
</dbReference>
<evidence type="ECO:0000256" key="4">
    <source>
        <dbReference type="ARBA" id="ARBA00022917"/>
    </source>
</evidence>
<dbReference type="InterPro" id="IPR029044">
    <property type="entry name" value="Nucleotide-diphossugar_trans"/>
</dbReference>
<dbReference type="OrthoDB" id="9801899at2"/>
<organism evidence="7 8">
    <name type="scientific">Abditibacterium utsteinense</name>
    <dbReference type="NCBI Taxonomy" id="1960156"/>
    <lineage>
        <taxon>Bacteria</taxon>
        <taxon>Pseudomonadati</taxon>
        <taxon>Abditibacteriota</taxon>
        <taxon>Abditibacteriia</taxon>
        <taxon>Abditibacteriales</taxon>
        <taxon>Abditibacteriaceae</taxon>
        <taxon>Abditibacterium</taxon>
    </lineage>
</organism>
<dbReference type="InterPro" id="IPR001789">
    <property type="entry name" value="Sig_transdc_resp-reg_receiver"/>
</dbReference>
<dbReference type="InterPro" id="IPR011004">
    <property type="entry name" value="Trimer_LpxA-like_sf"/>
</dbReference>
<dbReference type="Pfam" id="PF00483">
    <property type="entry name" value="NTP_transferase"/>
    <property type="match status" value="1"/>
</dbReference>
<protein>
    <submittedName>
        <fullName evidence="7">NDP-sugar pyrophosphorylase</fullName>
    </submittedName>
</protein>
<dbReference type="InterPro" id="IPR011006">
    <property type="entry name" value="CheY-like_superfamily"/>
</dbReference>
<keyword evidence="2" id="KW-0963">Cytoplasm</keyword>
<dbReference type="PANTHER" id="PTHR22572">
    <property type="entry name" value="SUGAR-1-PHOSPHATE GUANYL TRANSFERASE"/>
    <property type="match status" value="1"/>
</dbReference>
<proteinExistence type="predicted"/>
<dbReference type="PROSITE" id="PS50110">
    <property type="entry name" value="RESPONSE_REGULATORY"/>
    <property type="match status" value="1"/>
</dbReference>
<comment type="subcellular location">
    <subcellularLocation>
        <location evidence="1">Cytoplasm</location>
        <location evidence="1">Cytosol</location>
    </subcellularLocation>
</comment>
<evidence type="ECO:0000313" key="8">
    <source>
        <dbReference type="Proteomes" id="UP000237684"/>
    </source>
</evidence>
<sequence length="568" mass="62167">MQAIILAGGMGTRLRPLTYTVPKPMLPIGGRPALAHLVESLAKAGCDEVIITTNYLAELIDAKLSMLNLPIPVHCVKEDQPLGTAGCIRNLYSRLQDEFIVVQGDSVSDIDFGAFLKFHQEKNADVSISTIRVADTREFGILLTDETGRITRFQEKPRPEEAFSNTANAGFYILKKAMFADVPDGVPYDFARQLFPKLMEQGARFYGYEMRGYWVDIGRVGNYIEGNLHQIRGKAIVAPDVNIPEDTTLISPYIIGAGTKIGSRCTIGPGVVLGARCSVGDGSHLSKAVIYDDVTIGPRGRLTDCVVAARSRLGKEVTIESHAVVGEACDIGAGVEVAAHSRVGPITPVAAGTSVEGVVAPRLQKLHGLQRIVVSGPVMEKLMPDEREVYALLAEYGEMTARGIAEAGTLPLLRVMTVLHALEKSELALSTLDYPRRYALTREEQILPRRLLIVDDSDDSRELLRIVFGSQGHSMRLVRDGIEAVEAVREERFDAIIMDLEMPQLNGWDATRLIRSMPNGRTAPVIIYTAYPTDDMSAKMLDVGANDVLSKTILPDEMLAHVMQFLKK</sequence>
<evidence type="ECO:0000259" key="6">
    <source>
        <dbReference type="PROSITE" id="PS50110"/>
    </source>
</evidence>